<keyword evidence="2" id="KW-0238">DNA-binding</keyword>
<keyword evidence="6" id="KW-1185">Reference proteome</keyword>
<reference evidence="5" key="1">
    <citation type="submission" date="2022-09" db="EMBL/GenBank/DDBJ databases">
        <title>The genome sequence of Tsuneonella sp. YG55.</title>
        <authorList>
            <person name="Liu Y."/>
        </authorList>
    </citation>
    <scope>NUCLEOTIDE SEQUENCE</scope>
    <source>
        <strain evidence="5">YG55</strain>
    </source>
</reference>
<dbReference type="EMBL" id="JAOAMV010000004">
    <property type="protein sequence ID" value="MCT2559338.1"/>
    <property type="molecule type" value="Genomic_DNA"/>
</dbReference>
<dbReference type="GO" id="GO:0043565">
    <property type="term" value="F:sequence-specific DNA binding"/>
    <property type="evidence" value="ECO:0007669"/>
    <property type="project" value="InterPro"/>
</dbReference>
<dbReference type="InterPro" id="IPR020449">
    <property type="entry name" value="Tscrpt_reg_AraC-type_HTH"/>
</dbReference>
<dbReference type="Proteomes" id="UP001142648">
    <property type="component" value="Unassembled WGS sequence"/>
</dbReference>
<evidence type="ECO:0000256" key="2">
    <source>
        <dbReference type="ARBA" id="ARBA00023125"/>
    </source>
</evidence>
<dbReference type="Pfam" id="PF14525">
    <property type="entry name" value="AraC_binding_2"/>
    <property type="match status" value="1"/>
</dbReference>
<evidence type="ECO:0000259" key="4">
    <source>
        <dbReference type="PROSITE" id="PS01124"/>
    </source>
</evidence>
<keyword evidence="3" id="KW-0804">Transcription</keyword>
<dbReference type="SMART" id="SM00342">
    <property type="entry name" value="HTH_ARAC"/>
    <property type="match status" value="1"/>
</dbReference>
<evidence type="ECO:0000313" key="6">
    <source>
        <dbReference type="Proteomes" id="UP001142648"/>
    </source>
</evidence>
<dbReference type="Pfam" id="PF12833">
    <property type="entry name" value="HTH_18"/>
    <property type="match status" value="1"/>
</dbReference>
<accession>A0A9X3ALI5</accession>
<dbReference type="PRINTS" id="PR00032">
    <property type="entry name" value="HTHARAC"/>
</dbReference>
<dbReference type="RefSeq" id="WP_259962207.1">
    <property type="nucleotide sequence ID" value="NZ_JAOAMV010000004.1"/>
</dbReference>
<proteinExistence type="predicted"/>
<comment type="caution">
    <text evidence="5">The sequence shown here is derived from an EMBL/GenBank/DDBJ whole genome shotgun (WGS) entry which is preliminary data.</text>
</comment>
<feature type="domain" description="HTH araC/xylS-type" evidence="4">
    <location>
        <begin position="225"/>
        <end position="326"/>
    </location>
</feature>
<dbReference type="Gene3D" id="1.10.10.60">
    <property type="entry name" value="Homeodomain-like"/>
    <property type="match status" value="1"/>
</dbReference>
<gene>
    <name evidence="5" type="ORF">N0B51_10145</name>
</gene>
<dbReference type="AlphaFoldDB" id="A0A9X3ALI5"/>
<sequence>MAEAATIVSNWKDASIWSTAQLPAREQFGRWCEFVNEAHLHWSIERSSFDFFPAFIREGRFGDFRTANLTASPQARVKGTRSAAEIAQDDEALYNFLYVAAGSECLTIDGEDIELLPGNLVLWDTTRPMDFVTGTGLHQVTLAVTHSRLHRIFPRASEFVGKPMSCASGLNKLFIDHLLTLENQFGDLTREQAWRVLDTTLNLAVTALENGTEIVKHNGKFDLLEKIRKYIDENLDDYELCVTSIAKQHSISPRHTHRIFGEVGISVSNYITSRRLDRCKIELASPACSENSVTDIAFRWGFNDSSTFSKIFKREFGISPREFRRRNRH</sequence>
<dbReference type="GO" id="GO:0003700">
    <property type="term" value="F:DNA-binding transcription factor activity"/>
    <property type="evidence" value="ECO:0007669"/>
    <property type="project" value="InterPro"/>
</dbReference>
<organism evidence="5 6">
    <name type="scientific">Tsuneonella litorea</name>
    <dbReference type="NCBI Taxonomy" id="2976475"/>
    <lineage>
        <taxon>Bacteria</taxon>
        <taxon>Pseudomonadati</taxon>
        <taxon>Pseudomonadota</taxon>
        <taxon>Alphaproteobacteria</taxon>
        <taxon>Sphingomonadales</taxon>
        <taxon>Erythrobacteraceae</taxon>
        <taxon>Tsuneonella</taxon>
    </lineage>
</organism>
<evidence type="ECO:0000256" key="1">
    <source>
        <dbReference type="ARBA" id="ARBA00023015"/>
    </source>
</evidence>
<name>A0A9X3ALI5_9SPHN</name>
<dbReference type="PROSITE" id="PS01124">
    <property type="entry name" value="HTH_ARAC_FAMILY_2"/>
    <property type="match status" value="1"/>
</dbReference>
<dbReference type="InterPro" id="IPR035418">
    <property type="entry name" value="AraC-bd_2"/>
</dbReference>
<dbReference type="PANTHER" id="PTHR43280:SF31">
    <property type="entry name" value="TRANSCRIPTIONAL REGULATORY PROTEIN"/>
    <property type="match status" value="1"/>
</dbReference>
<protein>
    <submittedName>
        <fullName evidence="5">Helix-turn-helix domain-containing protein</fullName>
    </submittedName>
</protein>
<dbReference type="InterPro" id="IPR009057">
    <property type="entry name" value="Homeodomain-like_sf"/>
</dbReference>
<keyword evidence="1" id="KW-0805">Transcription regulation</keyword>
<dbReference type="SUPFAM" id="SSF46689">
    <property type="entry name" value="Homeodomain-like"/>
    <property type="match status" value="1"/>
</dbReference>
<evidence type="ECO:0000313" key="5">
    <source>
        <dbReference type="EMBL" id="MCT2559338.1"/>
    </source>
</evidence>
<dbReference type="InterPro" id="IPR018060">
    <property type="entry name" value="HTH_AraC"/>
</dbReference>
<dbReference type="PANTHER" id="PTHR43280">
    <property type="entry name" value="ARAC-FAMILY TRANSCRIPTIONAL REGULATOR"/>
    <property type="match status" value="1"/>
</dbReference>
<evidence type="ECO:0000256" key="3">
    <source>
        <dbReference type="ARBA" id="ARBA00023163"/>
    </source>
</evidence>